<evidence type="ECO:0000313" key="2">
    <source>
        <dbReference type="Proteomes" id="UP000501690"/>
    </source>
</evidence>
<gene>
    <name evidence="1" type="ORF">DEO72_LG3g1142</name>
</gene>
<keyword evidence="2" id="KW-1185">Reference proteome</keyword>
<dbReference type="Proteomes" id="UP000501690">
    <property type="component" value="Linkage Group LG3"/>
</dbReference>
<sequence length="100" mass="10471">MAFTKALGSMLSIELISSSDTLISISRRTTISSNSIKLASGPLAPLDDPGPNKAAHTFFTSLSLPDLAGNSAFLFVPLCTCTSTNDYCKFGTSVLPQLSP</sequence>
<protein>
    <submittedName>
        <fullName evidence="1">Uncharacterized protein</fullName>
    </submittedName>
</protein>
<evidence type="ECO:0000313" key="1">
    <source>
        <dbReference type="EMBL" id="QCD86618.1"/>
    </source>
</evidence>
<dbReference type="AlphaFoldDB" id="A0A4D6LDM5"/>
<reference evidence="1 2" key="1">
    <citation type="submission" date="2019-04" db="EMBL/GenBank/DDBJ databases">
        <title>An improved genome assembly and genetic linkage map for asparagus bean, Vigna unguiculata ssp. sesquipedialis.</title>
        <authorList>
            <person name="Xia Q."/>
            <person name="Zhang R."/>
            <person name="Dong Y."/>
        </authorList>
    </citation>
    <scope>NUCLEOTIDE SEQUENCE [LARGE SCALE GENOMIC DNA]</scope>
    <source>
        <tissue evidence="1">Leaf</tissue>
    </source>
</reference>
<organism evidence="1 2">
    <name type="scientific">Vigna unguiculata</name>
    <name type="common">Cowpea</name>
    <dbReference type="NCBI Taxonomy" id="3917"/>
    <lineage>
        <taxon>Eukaryota</taxon>
        <taxon>Viridiplantae</taxon>
        <taxon>Streptophyta</taxon>
        <taxon>Embryophyta</taxon>
        <taxon>Tracheophyta</taxon>
        <taxon>Spermatophyta</taxon>
        <taxon>Magnoliopsida</taxon>
        <taxon>eudicotyledons</taxon>
        <taxon>Gunneridae</taxon>
        <taxon>Pentapetalae</taxon>
        <taxon>rosids</taxon>
        <taxon>fabids</taxon>
        <taxon>Fabales</taxon>
        <taxon>Fabaceae</taxon>
        <taxon>Papilionoideae</taxon>
        <taxon>50 kb inversion clade</taxon>
        <taxon>NPAAA clade</taxon>
        <taxon>indigoferoid/millettioid clade</taxon>
        <taxon>Phaseoleae</taxon>
        <taxon>Vigna</taxon>
    </lineage>
</organism>
<accession>A0A4D6LDM5</accession>
<name>A0A4D6LDM5_VIGUN</name>
<proteinExistence type="predicted"/>
<dbReference type="EMBL" id="CP039347">
    <property type="protein sequence ID" value="QCD86618.1"/>
    <property type="molecule type" value="Genomic_DNA"/>
</dbReference>